<evidence type="ECO:0000313" key="4">
    <source>
        <dbReference type="EMBL" id="EEU36580.1"/>
    </source>
</evidence>
<sequence>MPPRSQPRAMTFTGGIVCEGYGIRLQWVSDSLGQAESGTGLQGRRNLRLDQTCNLYESATIDSFLSAIDHDSESGLASQQGPFSAFPAKPAATPRMDASTAQPGSFLTPIGPMESDFQDESDGHQLMAQRIPSLEPQLLGTESTADTTQWWPFDSGLPDFSASELESSSSELSPLCYLPPADEGSSDQQASVDLDDLTPASGAMVNLPKIDTRLPKNISITLFGDTEVDSLMNHYNLHVADLLQPIDHSGNPFRTLYLSTALEGVSYRAWDTETPTAKVYSALSHSLVAASAFHRWNCDQLQPNYREMGVKHRYYAIQALQGAIQQAAPAANYKILMVAVLSLITIGVLSGEGDDFRFHLNAAAQLRSLRSRWKIMSRQSRQLNEIGAFLALLARTLTFQPSTSAWPGCDAQPSTEDSTIIERSGCYEYLYGVTPDIATLIYQTCQLAEHLPRFREEGEPMPDDFLEMCEQVGNKLQAWRFNSEKISSIPRSDELRFAILTHQAKAWHSAALIYYYTRIQDCSPEDVVQEVECVAEHMQATEDVKLAFETAYDEPKMAPLTWPALIASCNALRSRREVWRRWWARMQLYRIANIDKQWNIVQQIWDIVDGRRLKYRGLATPVDNQVGCSEAAGKRLSERWHHEAQCGIKTVALCWKISSEIDSPGKRLRGFLHTNDADWRCRCAKWAVMHAQAGP</sequence>
<dbReference type="RefSeq" id="XP_003042293.1">
    <property type="nucleotide sequence ID" value="XM_003042247.1"/>
</dbReference>
<evidence type="ECO:0000256" key="1">
    <source>
        <dbReference type="ARBA" id="ARBA00004123"/>
    </source>
</evidence>
<evidence type="ECO:0000313" key="5">
    <source>
        <dbReference type="Proteomes" id="UP000005206"/>
    </source>
</evidence>
<dbReference type="Pfam" id="PF11951">
    <property type="entry name" value="Fungal_trans_2"/>
    <property type="match status" value="1"/>
</dbReference>
<evidence type="ECO:0008006" key="6">
    <source>
        <dbReference type="Google" id="ProtNLM"/>
    </source>
</evidence>
<protein>
    <recommendedName>
        <fullName evidence="6">Transcription factor domain-containing protein</fullName>
    </recommendedName>
</protein>
<dbReference type="KEGG" id="nhe:NECHADRAFT_86448"/>
<dbReference type="GO" id="GO:0005634">
    <property type="term" value="C:nucleus"/>
    <property type="evidence" value="ECO:0007669"/>
    <property type="project" value="UniProtKB-SubCell"/>
</dbReference>
<accession>C7ZH57</accession>
<dbReference type="PANTHER" id="PTHR37534">
    <property type="entry name" value="TRANSCRIPTIONAL ACTIVATOR PROTEIN UGA3"/>
    <property type="match status" value="1"/>
</dbReference>
<comment type="subcellular location">
    <subcellularLocation>
        <location evidence="1">Nucleus</location>
    </subcellularLocation>
</comment>
<dbReference type="eggNOG" id="ENOG502SHX6">
    <property type="taxonomic scope" value="Eukaryota"/>
</dbReference>
<dbReference type="HOGENOM" id="CLU_009030_2_2_1"/>
<evidence type="ECO:0000256" key="2">
    <source>
        <dbReference type="ARBA" id="ARBA00023242"/>
    </source>
</evidence>
<keyword evidence="5" id="KW-1185">Reference proteome</keyword>
<dbReference type="EMBL" id="GG698927">
    <property type="protein sequence ID" value="EEU36580.1"/>
    <property type="molecule type" value="Genomic_DNA"/>
</dbReference>
<dbReference type="GO" id="GO:0003700">
    <property type="term" value="F:DNA-binding transcription factor activity"/>
    <property type="evidence" value="ECO:0007669"/>
    <property type="project" value="TreeGrafter"/>
</dbReference>
<gene>
    <name evidence="4" type="ORF">NECHADRAFT_86448</name>
</gene>
<dbReference type="OMA" id="NPWRTTY"/>
<name>C7ZH57_FUSV7</name>
<dbReference type="PANTHER" id="PTHR37534:SF38">
    <property type="entry name" value="ZN(2)-C6 FUNGAL-TYPE DOMAIN-CONTAINING PROTEIN"/>
    <property type="match status" value="1"/>
</dbReference>
<reference evidence="4 5" key="1">
    <citation type="journal article" date="2009" name="PLoS Genet.">
        <title>The genome of Nectria haematococca: contribution of supernumerary chromosomes to gene expansion.</title>
        <authorList>
            <person name="Coleman J.J."/>
            <person name="Rounsley S.D."/>
            <person name="Rodriguez-Carres M."/>
            <person name="Kuo A."/>
            <person name="Wasmann C.C."/>
            <person name="Grimwood J."/>
            <person name="Schmutz J."/>
            <person name="Taga M."/>
            <person name="White G.J."/>
            <person name="Zhou S."/>
            <person name="Schwartz D.C."/>
            <person name="Freitag M."/>
            <person name="Ma L.J."/>
            <person name="Danchin E.G."/>
            <person name="Henrissat B."/>
            <person name="Coutinho P.M."/>
            <person name="Nelson D.R."/>
            <person name="Straney D."/>
            <person name="Napoli C.A."/>
            <person name="Barker B.M."/>
            <person name="Gribskov M."/>
            <person name="Rep M."/>
            <person name="Kroken S."/>
            <person name="Molnar I."/>
            <person name="Rensing C."/>
            <person name="Kennell J.C."/>
            <person name="Zamora J."/>
            <person name="Farman M.L."/>
            <person name="Selker E.U."/>
            <person name="Salamov A."/>
            <person name="Shapiro H."/>
            <person name="Pangilinan J."/>
            <person name="Lindquist E."/>
            <person name="Lamers C."/>
            <person name="Grigoriev I.V."/>
            <person name="Geiser D.M."/>
            <person name="Covert S.F."/>
            <person name="Temporini E."/>
            <person name="Vanetten H.D."/>
        </authorList>
    </citation>
    <scope>NUCLEOTIDE SEQUENCE [LARGE SCALE GENOMIC DNA]</scope>
    <source>
        <strain evidence="5">ATCC MYA-4622 / CBS 123669 / FGSC 9596 / NRRL 45880 / 77-13-4</strain>
    </source>
</reference>
<organism evidence="4 5">
    <name type="scientific">Fusarium vanettenii (strain ATCC MYA-4622 / CBS 123669 / FGSC 9596 / NRRL 45880 / 77-13-4)</name>
    <name type="common">Fusarium solani subsp. pisi</name>
    <dbReference type="NCBI Taxonomy" id="660122"/>
    <lineage>
        <taxon>Eukaryota</taxon>
        <taxon>Fungi</taxon>
        <taxon>Dikarya</taxon>
        <taxon>Ascomycota</taxon>
        <taxon>Pezizomycotina</taxon>
        <taxon>Sordariomycetes</taxon>
        <taxon>Hypocreomycetidae</taxon>
        <taxon>Hypocreales</taxon>
        <taxon>Nectriaceae</taxon>
        <taxon>Fusarium</taxon>
        <taxon>Fusarium solani species complex</taxon>
        <taxon>Fusarium vanettenii</taxon>
    </lineage>
</organism>
<dbReference type="OrthoDB" id="3477330at2759"/>
<dbReference type="Proteomes" id="UP000005206">
    <property type="component" value="Chromosome 11"/>
</dbReference>
<dbReference type="InParanoid" id="C7ZH57"/>
<dbReference type="InterPro" id="IPR021858">
    <property type="entry name" value="Fun_TF"/>
</dbReference>
<feature type="region of interest" description="Disordered" evidence="3">
    <location>
        <begin position="171"/>
        <end position="190"/>
    </location>
</feature>
<feature type="region of interest" description="Disordered" evidence="3">
    <location>
        <begin position="73"/>
        <end position="103"/>
    </location>
</feature>
<proteinExistence type="predicted"/>
<dbReference type="AlphaFoldDB" id="C7ZH57"/>
<evidence type="ECO:0000256" key="3">
    <source>
        <dbReference type="SAM" id="MobiDB-lite"/>
    </source>
</evidence>
<dbReference type="VEuPathDB" id="FungiDB:NECHADRAFT_86448"/>
<dbReference type="GO" id="GO:0000976">
    <property type="term" value="F:transcription cis-regulatory region binding"/>
    <property type="evidence" value="ECO:0007669"/>
    <property type="project" value="TreeGrafter"/>
</dbReference>
<dbReference type="GeneID" id="9669552"/>
<dbReference type="GO" id="GO:0045944">
    <property type="term" value="P:positive regulation of transcription by RNA polymerase II"/>
    <property type="evidence" value="ECO:0007669"/>
    <property type="project" value="TreeGrafter"/>
</dbReference>
<keyword evidence="2" id="KW-0539">Nucleus</keyword>